<dbReference type="InterPro" id="IPR052909">
    <property type="entry name" value="Transposase_6_like"/>
</dbReference>
<dbReference type="InterPro" id="IPR025161">
    <property type="entry name" value="IS402-like_dom"/>
</dbReference>
<dbReference type="EMBL" id="CP012959">
    <property type="protein sequence ID" value="AMQ94499.1"/>
    <property type="molecule type" value="Genomic_DNA"/>
</dbReference>
<accession>A0AAC8XZK9</accession>
<reference evidence="3 4" key="1">
    <citation type="submission" date="2015-10" db="EMBL/GenBank/DDBJ databases">
        <title>Tn-seq of a polymicrobial infection.</title>
        <authorList>
            <person name="Stacy A."/>
            <person name="Rumbaugh K.P."/>
            <person name="Whiteley M."/>
        </authorList>
    </citation>
    <scope>NUCLEOTIDE SEQUENCE [LARGE SCALE GENOMIC DNA]</scope>
    <source>
        <strain evidence="3 4">624</strain>
    </source>
</reference>
<dbReference type="Proteomes" id="UP000072236">
    <property type="component" value="Chromosome"/>
</dbReference>
<dbReference type="GO" id="GO:0003677">
    <property type="term" value="F:DNA binding"/>
    <property type="evidence" value="ECO:0007669"/>
    <property type="project" value="InterPro"/>
</dbReference>
<dbReference type="PANTHER" id="PTHR46637">
    <property type="entry name" value="TIS1421-TRANSPOSASE PROTEIN A"/>
    <property type="match status" value="1"/>
</dbReference>
<protein>
    <submittedName>
        <fullName evidence="3">Transposase</fullName>
    </submittedName>
</protein>
<dbReference type="PANTHER" id="PTHR46637:SF1">
    <property type="entry name" value="BLL5188 PROTEIN"/>
    <property type="match status" value="1"/>
</dbReference>
<evidence type="ECO:0000259" key="2">
    <source>
        <dbReference type="Pfam" id="PF13340"/>
    </source>
</evidence>
<dbReference type="RefSeq" id="WP_061866571.1">
    <property type="nucleotide sequence ID" value="NZ_CP012959.1"/>
</dbReference>
<sequence length="255" mass="29076">MSLRTILTDKLWERLAYLLDRTGRVYNKPEHRNTVEGILYRIRTGCPWRDLPAEFGLWNTVYRCFNLWSKKGIWQKVLKFFPQCIDSEWIFIDGSIVKAHQHAMGASGQNPQAIGKSVAGNTTKIHLAVDSCGNPIDFILTGGEVHDSKAAPDLVALLPDSEAIIADRGYDCQALRELILTDKKAIPVLPRKRNSKVGNDDVDWCLYRYRHLVENAFALLKQYRAIATLYDKLARNYASSLAFTCCIRWVRLIFG</sequence>
<dbReference type="KEGG" id="aact:ACT75_08170"/>
<gene>
    <name evidence="3" type="ORF">ACT75_08170</name>
</gene>
<dbReference type="Pfam" id="PF01609">
    <property type="entry name" value="DDE_Tnp_1"/>
    <property type="match status" value="1"/>
</dbReference>
<dbReference type="NCBIfam" id="NF033580">
    <property type="entry name" value="transpos_IS5_3"/>
    <property type="match status" value="1"/>
</dbReference>
<feature type="domain" description="Transposase IS4-like" evidence="1">
    <location>
        <begin position="90"/>
        <end position="243"/>
    </location>
</feature>
<evidence type="ECO:0000313" key="4">
    <source>
        <dbReference type="Proteomes" id="UP000072236"/>
    </source>
</evidence>
<evidence type="ECO:0000313" key="3">
    <source>
        <dbReference type="EMBL" id="AMQ94499.1"/>
    </source>
</evidence>
<evidence type="ECO:0000259" key="1">
    <source>
        <dbReference type="Pfam" id="PF01609"/>
    </source>
</evidence>
<dbReference type="GO" id="GO:0004803">
    <property type="term" value="F:transposase activity"/>
    <property type="evidence" value="ECO:0007669"/>
    <property type="project" value="InterPro"/>
</dbReference>
<dbReference type="Pfam" id="PF13340">
    <property type="entry name" value="DUF4096"/>
    <property type="match status" value="1"/>
</dbReference>
<dbReference type="InterPro" id="IPR002559">
    <property type="entry name" value="Transposase_11"/>
</dbReference>
<dbReference type="AlphaFoldDB" id="A0AAC8XZK9"/>
<feature type="domain" description="Insertion element IS402-like" evidence="2">
    <location>
        <begin position="7"/>
        <end position="77"/>
    </location>
</feature>
<name>A0AAC8XZK9_AGGAC</name>
<dbReference type="GO" id="GO:0006313">
    <property type="term" value="P:DNA transposition"/>
    <property type="evidence" value="ECO:0007669"/>
    <property type="project" value="InterPro"/>
</dbReference>
<organism evidence="3 4">
    <name type="scientific">Aggregatibacter actinomycetemcomitans</name>
    <name type="common">Actinobacillus actinomycetemcomitans</name>
    <name type="synonym">Haemophilus actinomycetemcomitans</name>
    <dbReference type="NCBI Taxonomy" id="714"/>
    <lineage>
        <taxon>Bacteria</taxon>
        <taxon>Pseudomonadati</taxon>
        <taxon>Pseudomonadota</taxon>
        <taxon>Gammaproteobacteria</taxon>
        <taxon>Pasteurellales</taxon>
        <taxon>Pasteurellaceae</taxon>
        <taxon>Aggregatibacter</taxon>
    </lineage>
</organism>
<proteinExistence type="predicted"/>